<protein>
    <recommendedName>
        <fullName evidence="6">RING-type domain-containing protein</fullName>
    </recommendedName>
</protein>
<dbReference type="Proteomes" id="UP001642540">
    <property type="component" value="Unassembled WGS sequence"/>
</dbReference>
<dbReference type="SUPFAM" id="SSF57850">
    <property type="entry name" value="RING/U-box"/>
    <property type="match status" value="1"/>
</dbReference>
<dbReference type="InterPro" id="IPR013083">
    <property type="entry name" value="Znf_RING/FYVE/PHD"/>
</dbReference>
<sequence length="479" mass="50326">MFLIQKYTQYKAAQAEQQKRKVTEKELAQLNSKIDKLLSKLDEHEPELANNQDEECVVCVHAKATMQTYPCGHRVVCRKCFVKTIQMAVAQRLLPLRCVMCRAKILRLKHTGASGVSSSASQYTISGGQWYHVPQSASLYSVTSSTSGVSGVSSASSCSSASSYKTCASSFSAVSLKSKRSYSSYSKMGYQPLRTSSPSPSRSPQPRSGIMVKKDNKVAPVLDSPIGNGQVPKGKLTLIREFQREYRHGKEQSANERKCSSAGSTYKPGSTRIKCARLLVNQAQSSCSDIPTPTGNPPSAIPAGKGTEATTTTTSTTAPPNRKGSPCGAAGKPGTPSISRSSSNSSSVAASGRNKTGSVSSSGGKALASSSSSTSSSNAKHHHSQQPPPPSSQSCPSLRLSRRESAGSSGSGVVTNNACNSHERKSCENSREILSASGLTASVSKDRVRFASPSIFPSSKSRTPAGAGGGLASIPLLSK</sequence>
<keyword evidence="4" id="KW-0175">Coiled coil</keyword>
<feature type="compositionally biased region" description="Basic and acidic residues" evidence="5">
    <location>
        <begin position="247"/>
        <end position="259"/>
    </location>
</feature>
<accession>A0ABP1RX14</accession>
<name>A0ABP1RX14_9HEXA</name>
<evidence type="ECO:0000256" key="2">
    <source>
        <dbReference type="ARBA" id="ARBA00022833"/>
    </source>
</evidence>
<keyword evidence="2" id="KW-0862">Zinc</keyword>
<dbReference type="EMBL" id="CAXLJM020000121">
    <property type="protein sequence ID" value="CAL8137992.1"/>
    <property type="molecule type" value="Genomic_DNA"/>
</dbReference>
<feature type="region of interest" description="Disordered" evidence="5">
    <location>
        <begin position="189"/>
        <end position="229"/>
    </location>
</feature>
<feature type="compositionally biased region" description="Low complexity" evidence="5">
    <location>
        <begin position="189"/>
        <end position="208"/>
    </location>
</feature>
<evidence type="ECO:0000256" key="4">
    <source>
        <dbReference type="SAM" id="Coils"/>
    </source>
</evidence>
<feature type="coiled-coil region" evidence="4">
    <location>
        <begin position="13"/>
        <end position="47"/>
    </location>
</feature>
<dbReference type="InterPro" id="IPR001841">
    <property type="entry name" value="Znf_RING"/>
</dbReference>
<evidence type="ECO:0000256" key="3">
    <source>
        <dbReference type="PROSITE-ProRule" id="PRU00175"/>
    </source>
</evidence>
<proteinExistence type="predicted"/>
<evidence type="ECO:0000313" key="7">
    <source>
        <dbReference type="EMBL" id="CAL8137992.1"/>
    </source>
</evidence>
<feature type="region of interest" description="Disordered" evidence="5">
    <location>
        <begin position="286"/>
        <end position="430"/>
    </location>
</feature>
<keyword evidence="1 3" id="KW-0863">Zinc-finger</keyword>
<feature type="compositionally biased region" description="Low complexity" evidence="5">
    <location>
        <begin position="337"/>
        <end position="378"/>
    </location>
</feature>
<feature type="region of interest" description="Disordered" evidence="5">
    <location>
        <begin position="247"/>
        <end position="268"/>
    </location>
</feature>
<keyword evidence="1 3" id="KW-0479">Metal-binding</keyword>
<keyword evidence="8" id="KW-1185">Reference proteome</keyword>
<dbReference type="Pfam" id="PF13920">
    <property type="entry name" value="zf-C3HC4_3"/>
    <property type="match status" value="1"/>
</dbReference>
<feature type="compositionally biased region" description="Basic and acidic residues" evidence="5">
    <location>
        <begin position="421"/>
        <end position="430"/>
    </location>
</feature>
<evidence type="ECO:0000259" key="6">
    <source>
        <dbReference type="PROSITE" id="PS50089"/>
    </source>
</evidence>
<feature type="domain" description="RING-type" evidence="6">
    <location>
        <begin position="56"/>
        <end position="102"/>
    </location>
</feature>
<feature type="region of interest" description="Disordered" evidence="5">
    <location>
        <begin position="453"/>
        <end position="479"/>
    </location>
</feature>
<dbReference type="Gene3D" id="3.30.40.10">
    <property type="entry name" value="Zinc/RING finger domain, C3HC4 (zinc finger)"/>
    <property type="match status" value="1"/>
</dbReference>
<evidence type="ECO:0000256" key="5">
    <source>
        <dbReference type="SAM" id="MobiDB-lite"/>
    </source>
</evidence>
<evidence type="ECO:0000313" key="8">
    <source>
        <dbReference type="Proteomes" id="UP001642540"/>
    </source>
</evidence>
<evidence type="ECO:0000256" key="1">
    <source>
        <dbReference type="ARBA" id="ARBA00022771"/>
    </source>
</evidence>
<gene>
    <name evidence="7" type="ORF">ODALV1_LOCUS27172</name>
</gene>
<feature type="compositionally biased region" description="Low complexity" evidence="5">
    <location>
        <begin position="307"/>
        <end position="318"/>
    </location>
</feature>
<comment type="caution">
    <text evidence="7">The sequence shown here is derived from an EMBL/GenBank/DDBJ whole genome shotgun (WGS) entry which is preliminary data.</text>
</comment>
<dbReference type="PROSITE" id="PS50089">
    <property type="entry name" value="ZF_RING_2"/>
    <property type="match status" value="1"/>
</dbReference>
<organism evidence="7 8">
    <name type="scientific">Orchesella dallaii</name>
    <dbReference type="NCBI Taxonomy" id="48710"/>
    <lineage>
        <taxon>Eukaryota</taxon>
        <taxon>Metazoa</taxon>
        <taxon>Ecdysozoa</taxon>
        <taxon>Arthropoda</taxon>
        <taxon>Hexapoda</taxon>
        <taxon>Collembola</taxon>
        <taxon>Entomobryomorpha</taxon>
        <taxon>Entomobryoidea</taxon>
        <taxon>Orchesellidae</taxon>
        <taxon>Orchesellinae</taxon>
        <taxon>Orchesella</taxon>
    </lineage>
</organism>
<reference evidence="7 8" key="1">
    <citation type="submission" date="2024-08" db="EMBL/GenBank/DDBJ databases">
        <authorList>
            <person name="Cucini C."/>
            <person name="Frati F."/>
        </authorList>
    </citation>
    <scope>NUCLEOTIDE SEQUENCE [LARGE SCALE GENOMIC DNA]</scope>
</reference>